<evidence type="ECO:0000313" key="1">
    <source>
        <dbReference type="EMBL" id="GAA4317954.1"/>
    </source>
</evidence>
<dbReference type="Gene3D" id="2.120.10.30">
    <property type="entry name" value="TolB, C-terminal domain"/>
    <property type="match status" value="3"/>
</dbReference>
<dbReference type="PANTHER" id="PTHR13833:SF71">
    <property type="entry name" value="NHL DOMAIN-CONTAINING PROTEIN"/>
    <property type="match status" value="1"/>
</dbReference>
<dbReference type="Proteomes" id="UP001500582">
    <property type="component" value="Unassembled WGS sequence"/>
</dbReference>
<dbReference type="PANTHER" id="PTHR13833">
    <property type="match status" value="1"/>
</dbReference>
<sequence>MKRNIITLLFFILTIALSCKKVDKEIDRQNAGSGIVAFAPASVLLGDTITAFVKVGIKNAGASLKIGNADVRVLSVTAAKWEGRDVEAWKIIVPANAPLGEPSAELTVNGQRQPAFYGLQLNEPPALIEGKVTVSLFAGAYHEKQNNDCGFEIIYPAKDGTALQAQFGRTNLVACSKTGGIIYVVEYIESYGCSGTPETQTTLVRKIENGMVTTIAGGGTNPNGNGLAAKLPTVVRGFAVAPNGLLYLTVFEQNFENDGYRHRIISIDPSSGKIATVTGGQIKEGYYGYIKDGPAQYTEILDAGDMCFDREGNLYFLDMNGLCIRKLDVKGNVTTLFGALKSEIIENETYLMVDYQRYGHEDGFGKDEARFGTLSGIAIANNGKLYVTDNGGGPYGKCIREINPETNEVATIIGKPFNVSGKETGTFKEVSGQPIGISDAFVGMDVDFDGNLLVTSMYGVLAMKLYKVDLQFETVKLIAGGGYTPDPTKTVPGS</sequence>
<dbReference type="SUPFAM" id="SSF63829">
    <property type="entry name" value="Calcium-dependent phosphotriesterase"/>
    <property type="match status" value="1"/>
</dbReference>
<gene>
    <name evidence="1" type="ORF">GCM10023149_15780</name>
</gene>
<reference evidence="2" key="1">
    <citation type="journal article" date="2019" name="Int. J. Syst. Evol. Microbiol.">
        <title>The Global Catalogue of Microorganisms (GCM) 10K type strain sequencing project: providing services to taxonomists for standard genome sequencing and annotation.</title>
        <authorList>
            <consortium name="The Broad Institute Genomics Platform"/>
            <consortium name="The Broad Institute Genome Sequencing Center for Infectious Disease"/>
            <person name="Wu L."/>
            <person name="Ma J."/>
        </authorList>
    </citation>
    <scope>NUCLEOTIDE SEQUENCE [LARGE SCALE GENOMIC DNA]</scope>
    <source>
        <strain evidence="2">JCM 17705</strain>
    </source>
</reference>
<organism evidence="1 2">
    <name type="scientific">Mucilaginibacter gynuensis</name>
    <dbReference type="NCBI Taxonomy" id="1302236"/>
    <lineage>
        <taxon>Bacteria</taxon>
        <taxon>Pseudomonadati</taxon>
        <taxon>Bacteroidota</taxon>
        <taxon>Sphingobacteriia</taxon>
        <taxon>Sphingobacteriales</taxon>
        <taxon>Sphingobacteriaceae</taxon>
        <taxon>Mucilaginibacter</taxon>
    </lineage>
</organism>
<comment type="caution">
    <text evidence="1">The sequence shown here is derived from an EMBL/GenBank/DDBJ whole genome shotgun (WGS) entry which is preliminary data.</text>
</comment>
<dbReference type="EMBL" id="BAABFT010000003">
    <property type="protein sequence ID" value="GAA4317954.1"/>
    <property type="molecule type" value="Genomic_DNA"/>
</dbReference>
<evidence type="ECO:0000313" key="2">
    <source>
        <dbReference type="Proteomes" id="UP001500582"/>
    </source>
</evidence>
<protein>
    <recommendedName>
        <fullName evidence="3">NHL repeat-containing protein</fullName>
    </recommendedName>
</protein>
<name>A0ABP8G5Y8_9SPHI</name>
<accession>A0ABP8G5Y8</accession>
<proteinExistence type="predicted"/>
<dbReference type="RefSeq" id="WP_345210482.1">
    <property type="nucleotide sequence ID" value="NZ_BAABFT010000003.1"/>
</dbReference>
<keyword evidence="2" id="KW-1185">Reference proteome</keyword>
<dbReference type="InterPro" id="IPR011042">
    <property type="entry name" value="6-blade_b-propeller_TolB-like"/>
</dbReference>
<evidence type="ECO:0008006" key="3">
    <source>
        <dbReference type="Google" id="ProtNLM"/>
    </source>
</evidence>
<dbReference type="PROSITE" id="PS51257">
    <property type="entry name" value="PROKAR_LIPOPROTEIN"/>
    <property type="match status" value="1"/>
</dbReference>